<evidence type="ECO:0000313" key="1">
    <source>
        <dbReference type="EMBL" id="OKO89549.1"/>
    </source>
</evidence>
<organism evidence="1 2">
    <name type="scientific">Penicillium subrubescens</name>
    <dbReference type="NCBI Taxonomy" id="1316194"/>
    <lineage>
        <taxon>Eukaryota</taxon>
        <taxon>Fungi</taxon>
        <taxon>Dikarya</taxon>
        <taxon>Ascomycota</taxon>
        <taxon>Pezizomycotina</taxon>
        <taxon>Eurotiomycetes</taxon>
        <taxon>Eurotiomycetidae</taxon>
        <taxon>Eurotiales</taxon>
        <taxon>Aspergillaceae</taxon>
        <taxon>Penicillium</taxon>
    </lineage>
</organism>
<comment type="caution">
    <text evidence="1">The sequence shown here is derived from an EMBL/GenBank/DDBJ whole genome shotgun (WGS) entry which is preliminary data.</text>
</comment>
<name>A0A1Q5SNG4_9EURO</name>
<proteinExistence type="predicted"/>
<gene>
    <name evidence="1" type="ORF">PENSUB_13615</name>
</gene>
<dbReference type="Proteomes" id="UP000186955">
    <property type="component" value="Unassembled WGS sequence"/>
</dbReference>
<dbReference type="AlphaFoldDB" id="A0A1Q5SNG4"/>
<keyword evidence="2" id="KW-1185">Reference proteome</keyword>
<accession>A0A1Q5SNG4</accession>
<evidence type="ECO:0000313" key="2">
    <source>
        <dbReference type="Proteomes" id="UP000186955"/>
    </source>
</evidence>
<reference evidence="1 2" key="1">
    <citation type="submission" date="2016-10" db="EMBL/GenBank/DDBJ databases">
        <title>Genome sequence of the ascomycete fungus Penicillium subrubescens.</title>
        <authorList>
            <person name="De Vries R.P."/>
            <person name="Peng M."/>
            <person name="Dilokpimol A."/>
            <person name="Hilden K."/>
            <person name="Makela M.R."/>
            <person name="Grigoriev I."/>
            <person name="Riley R."/>
            <person name="Granchi Z."/>
        </authorList>
    </citation>
    <scope>NUCLEOTIDE SEQUENCE [LARGE SCALE GENOMIC DNA]</scope>
    <source>
        <strain evidence="1 2">CBS 132785</strain>
    </source>
</reference>
<sequence>MARLFRIGFRFQDIGVGAVQSGNRVQYQIEYGDRGCEAEDLGDFTPPRKGVHFENVQDVPNYFVVELSIAAPLM</sequence>
<protein>
    <submittedName>
        <fullName evidence="1">Uncharacterized protein</fullName>
    </submittedName>
</protein>
<dbReference type="EMBL" id="MNBE01000773">
    <property type="protein sequence ID" value="OKO89549.1"/>
    <property type="molecule type" value="Genomic_DNA"/>
</dbReference>